<evidence type="ECO:0000256" key="2">
    <source>
        <dbReference type="SAM" id="SignalP"/>
    </source>
</evidence>
<dbReference type="Gene3D" id="2.30.30.40">
    <property type="entry name" value="SH3 Domains"/>
    <property type="match status" value="2"/>
</dbReference>
<comment type="caution">
    <text evidence="4">The sequence shown here is derived from an EMBL/GenBank/DDBJ whole genome shotgun (WGS) entry which is preliminary data.</text>
</comment>
<dbReference type="InterPro" id="IPR052748">
    <property type="entry name" value="ISR_Activator"/>
</dbReference>
<proteinExistence type="predicted"/>
<organism evidence="4 5">
    <name type="scientific">Salinisphaera aquimarina</name>
    <dbReference type="NCBI Taxonomy" id="2094031"/>
    <lineage>
        <taxon>Bacteria</taxon>
        <taxon>Pseudomonadati</taxon>
        <taxon>Pseudomonadota</taxon>
        <taxon>Gammaproteobacteria</taxon>
        <taxon>Salinisphaerales</taxon>
        <taxon>Salinisphaeraceae</taxon>
        <taxon>Salinisphaera</taxon>
    </lineage>
</organism>
<name>A0ABV7EQF5_9GAMM</name>
<dbReference type="PANTHER" id="PTHR45011">
    <property type="entry name" value="DAP3-BINDING CELL DEATH ENHANCER 1"/>
    <property type="match status" value="1"/>
</dbReference>
<protein>
    <submittedName>
        <fullName evidence="4">SH3 domain-containing protein</fullName>
    </submittedName>
</protein>
<dbReference type="InterPro" id="IPR006597">
    <property type="entry name" value="Sel1-like"/>
</dbReference>
<evidence type="ECO:0000256" key="1">
    <source>
        <dbReference type="SAM" id="MobiDB-lite"/>
    </source>
</evidence>
<dbReference type="Proteomes" id="UP001595462">
    <property type="component" value="Unassembled WGS sequence"/>
</dbReference>
<dbReference type="PANTHER" id="PTHR45011:SF1">
    <property type="entry name" value="DAP3-BINDING CELL DEATH ENHANCER 1"/>
    <property type="match status" value="1"/>
</dbReference>
<feature type="chain" id="PRO_5046870316" evidence="2">
    <location>
        <begin position="26"/>
        <end position="400"/>
    </location>
</feature>
<feature type="signal peptide" evidence="2">
    <location>
        <begin position="1"/>
        <end position="25"/>
    </location>
</feature>
<dbReference type="SMART" id="SM00287">
    <property type="entry name" value="SH3b"/>
    <property type="match status" value="2"/>
</dbReference>
<accession>A0ABV7EQF5</accession>
<evidence type="ECO:0000313" key="4">
    <source>
        <dbReference type="EMBL" id="MFC3103922.1"/>
    </source>
</evidence>
<dbReference type="InterPro" id="IPR003646">
    <property type="entry name" value="SH3-like_bac-type"/>
</dbReference>
<gene>
    <name evidence="4" type="ORF">ACFOSU_08460</name>
</gene>
<feature type="domain" description="SH3b" evidence="3">
    <location>
        <begin position="171"/>
        <end position="232"/>
    </location>
</feature>
<dbReference type="InterPro" id="IPR011990">
    <property type="entry name" value="TPR-like_helical_dom_sf"/>
</dbReference>
<sequence>MSVRRVGWFIVALIVAIAGIAPAVAAEDDAARAAFARGDYEAARSAWQPAARAGDAGALFGLGLLYANGLGVARDPLAAQHWYTMSAERGQAAAQYNLAVMRETGDGVPRDRSQAAFWYGEAARRNLPAAANNLALMTLAGDGVQREPAMAVALLKRANADDRRRLIDALPEAGAITTANLRARPTLEGKRLGRVLTSTPLRVFAQQQDWAQVWRVDNDTVGWVARRLLRGLPEPGGSRVALATLAQGPIMTPAATSPQLRADADAPPRLTTTRQAAPPHTTRLLRNSGWLATIGGDTTGSLQAAMRGTPMRVKVQGLNVREWPSKRAPIETQLRRNDIVRVLETRGDWQRIELPGQPGESWVAGFLLDDNLTPQVVKPKPAADTPSRAPASAPVGQGGG</sequence>
<dbReference type="Pfam" id="PF08239">
    <property type="entry name" value="SH3_3"/>
    <property type="match status" value="2"/>
</dbReference>
<dbReference type="EMBL" id="JBHRSS010000003">
    <property type="protein sequence ID" value="MFC3103922.1"/>
    <property type="molecule type" value="Genomic_DNA"/>
</dbReference>
<keyword evidence="2" id="KW-0732">Signal</keyword>
<reference evidence="5" key="1">
    <citation type="journal article" date="2019" name="Int. J. Syst. Evol. Microbiol.">
        <title>The Global Catalogue of Microorganisms (GCM) 10K type strain sequencing project: providing services to taxonomists for standard genome sequencing and annotation.</title>
        <authorList>
            <consortium name="The Broad Institute Genomics Platform"/>
            <consortium name="The Broad Institute Genome Sequencing Center for Infectious Disease"/>
            <person name="Wu L."/>
            <person name="Ma J."/>
        </authorList>
    </citation>
    <scope>NUCLEOTIDE SEQUENCE [LARGE SCALE GENOMIC DNA]</scope>
    <source>
        <strain evidence="5">KCTC 52640</strain>
    </source>
</reference>
<feature type="region of interest" description="Disordered" evidence="1">
    <location>
        <begin position="375"/>
        <end position="400"/>
    </location>
</feature>
<evidence type="ECO:0000313" key="5">
    <source>
        <dbReference type="Proteomes" id="UP001595462"/>
    </source>
</evidence>
<dbReference type="Gene3D" id="1.25.40.10">
    <property type="entry name" value="Tetratricopeptide repeat domain"/>
    <property type="match status" value="1"/>
</dbReference>
<dbReference type="RefSeq" id="WP_380688413.1">
    <property type="nucleotide sequence ID" value="NZ_JBHRSS010000003.1"/>
</dbReference>
<feature type="domain" description="SH3b" evidence="3">
    <location>
        <begin position="308"/>
        <end position="371"/>
    </location>
</feature>
<evidence type="ECO:0000259" key="3">
    <source>
        <dbReference type="SMART" id="SM00287"/>
    </source>
</evidence>
<dbReference type="Pfam" id="PF08238">
    <property type="entry name" value="Sel1"/>
    <property type="match status" value="3"/>
</dbReference>
<keyword evidence="5" id="KW-1185">Reference proteome</keyword>
<dbReference type="SUPFAM" id="SSF81901">
    <property type="entry name" value="HCP-like"/>
    <property type="match status" value="1"/>
</dbReference>
<dbReference type="SMART" id="SM00671">
    <property type="entry name" value="SEL1"/>
    <property type="match status" value="3"/>
</dbReference>